<reference evidence="2" key="2">
    <citation type="journal article" name="Front. Microbiol.">
        <title>Degradative Capacity of Two Strains of Rhodonia placenta: From Phenotype to Genotype.</title>
        <authorList>
            <person name="Kolle M."/>
            <person name="Horta M.A.C."/>
            <person name="Nowrousian M."/>
            <person name="Ohm R.A."/>
            <person name="Benz J.P."/>
            <person name="Pilgard A."/>
        </authorList>
    </citation>
    <scope>NUCLEOTIDE SEQUENCE</scope>
    <source>
        <strain evidence="2">FPRL280</strain>
    </source>
</reference>
<dbReference type="Proteomes" id="UP000639403">
    <property type="component" value="Unassembled WGS sequence"/>
</dbReference>
<accession>A0A8H7TX98</accession>
<dbReference type="EMBL" id="JADOXO010000938">
    <property type="protein sequence ID" value="KAF9799126.1"/>
    <property type="molecule type" value="Genomic_DNA"/>
</dbReference>
<gene>
    <name evidence="2" type="ORF">IEO21_10610</name>
</gene>
<name>A0A8H7TX98_9APHY</name>
<sequence>MLPHRRHTAWACLSNSQSVTSEAHQGMFGKRSGSGRGT</sequence>
<evidence type="ECO:0000256" key="1">
    <source>
        <dbReference type="SAM" id="MobiDB-lite"/>
    </source>
</evidence>
<feature type="region of interest" description="Disordered" evidence="1">
    <location>
        <begin position="16"/>
        <end position="38"/>
    </location>
</feature>
<reference evidence="2" key="1">
    <citation type="submission" date="2020-11" db="EMBL/GenBank/DDBJ databases">
        <authorList>
            <person name="Koelle M."/>
            <person name="Horta M.A.C."/>
            <person name="Nowrousian M."/>
            <person name="Ohm R.A."/>
            <person name="Benz P."/>
            <person name="Pilgard A."/>
        </authorList>
    </citation>
    <scope>NUCLEOTIDE SEQUENCE</scope>
    <source>
        <strain evidence="2">FPRL280</strain>
    </source>
</reference>
<protein>
    <submittedName>
        <fullName evidence="2">Uncharacterized protein</fullName>
    </submittedName>
</protein>
<evidence type="ECO:0000313" key="2">
    <source>
        <dbReference type="EMBL" id="KAF9799126.1"/>
    </source>
</evidence>
<proteinExistence type="predicted"/>
<organism evidence="2 3">
    <name type="scientific">Rhodonia placenta</name>
    <dbReference type="NCBI Taxonomy" id="104341"/>
    <lineage>
        <taxon>Eukaryota</taxon>
        <taxon>Fungi</taxon>
        <taxon>Dikarya</taxon>
        <taxon>Basidiomycota</taxon>
        <taxon>Agaricomycotina</taxon>
        <taxon>Agaricomycetes</taxon>
        <taxon>Polyporales</taxon>
        <taxon>Adustoporiaceae</taxon>
        <taxon>Rhodonia</taxon>
    </lineage>
</organism>
<dbReference type="AlphaFoldDB" id="A0A8H7TX98"/>
<evidence type="ECO:0000313" key="3">
    <source>
        <dbReference type="Proteomes" id="UP000639403"/>
    </source>
</evidence>
<comment type="caution">
    <text evidence="2">The sequence shown here is derived from an EMBL/GenBank/DDBJ whole genome shotgun (WGS) entry which is preliminary data.</text>
</comment>